<evidence type="ECO:0000259" key="3">
    <source>
        <dbReference type="Pfam" id="PF25485"/>
    </source>
</evidence>
<dbReference type="EMBL" id="KV407454">
    <property type="protein sequence ID" value="KZF25867.1"/>
    <property type="molecule type" value="Genomic_DNA"/>
</dbReference>
<evidence type="ECO:0000256" key="1">
    <source>
        <dbReference type="SAM" id="MobiDB-lite"/>
    </source>
</evidence>
<proteinExistence type="predicted"/>
<gene>
    <name evidence="4" type="ORF">L228DRAFT_264309</name>
</gene>
<feature type="signal peptide" evidence="2">
    <location>
        <begin position="1"/>
        <end position="20"/>
    </location>
</feature>
<feature type="chain" id="PRO_5007859833" description="DUF7908 domain-containing protein" evidence="2">
    <location>
        <begin position="21"/>
        <end position="365"/>
    </location>
</feature>
<sequence>MRLFKALKALPLLSAALTSAGEIERRDFCPNGQSTVQVHVSSQIIEYPVYVSTVINAPTIINIWNGPTYNIYKPTTFITNVWATYTETKTYTVTTTTSVPQTEIETSSETTTTTVSGSTLTTSISGSATTVTLSGSTVTTTSVSTISESVSTTTISGSSSTLTSASTASVSVSTSTISGSVSTTTVPGSVSTSSISGSVSTTTVPGSVSTSTLPSSISVSVSTVSSSSASSASAETFILAIETAVPARQVRRRQATVNTYIRADGSTTSDCRGASIFQIIGGQLFSNGGYISTNATSYSIFSIGLGAQYSTTFSATASNIIWSNIAFANLYASFYLSPSLDVFASFQGSVPEDFVAGSLVYFDRK</sequence>
<dbReference type="GeneID" id="28899695"/>
<accession>A0A165J7X7</accession>
<evidence type="ECO:0000313" key="4">
    <source>
        <dbReference type="EMBL" id="KZF25867.1"/>
    </source>
</evidence>
<feature type="region of interest" description="Disordered" evidence="1">
    <location>
        <begin position="177"/>
        <end position="214"/>
    </location>
</feature>
<dbReference type="OrthoDB" id="3559145at2759"/>
<dbReference type="RefSeq" id="XP_018191422.1">
    <property type="nucleotide sequence ID" value="XM_018334558.1"/>
</dbReference>
<dbReference type="Pfam" id="PF25485">
    <property type="entry name" value="DUF7908"/>
    <property type="match status" value="1"/>
</dbReference>
<name>A0A165J7X7_XYLHT</name>
<dbReference type="AlphaFoldDB" id="A0A165J7X7"/>
<organism evidence="4 5">
    <name type="scientific">Xylona heveae (strain CBS 132557 / TC161)</name>
    <dbReference type="NCBI Taxonomy" id="1328760"/>
    <lineage>
        <taxon>Eukaryota</taxon>
        <taxon>Fungi</taxon>
        <taxon>Dikarya</taxon>
        <taxon>Ascomycota</taxon>
        <taxon>Pezizomycotina</taxon>
        <taxon>Xylonomycetes</taxon>
        <taxon>Xylonales</taxon>
        <taxon>Xylonaceae</taxon>
        <taxon>Xylona</taxon>
    </lineage>
</organism>
<protein>
    <recommendedName>
        <fullName evidence="3">DUF7908 domain-containing protein</fullName>
    </recommendedName>
</protein>
<evidence type="ECO:0000256" key="2">
    <source>
        <dbReference type="SAM" id="SignalP"/>
    </source>
</evidence>
<keyword evidence="5" id="KW-1185">Reference proteome</keyword>
<keyword evidence="2" id="KW-0732">Signal</keyword>
<feature type="domain" description="DUF7908" evidence="3">
    <location>
        <begin position="234"/>
        <end position="355"/>
    </location>
</feature>
<dbReference type="InParanoid" id="A0A165J7X7"/>
<reference evidence="4 5" key="1">
    <citation type="journal article" date="2016" name="Fungal Biol.">
        <title>The genome of Xylona heveae provides a window into fungal endophytism.</title>
        <authorList>
            <person name="Gazis R."/>
            <person name="Kuo A."/>
            <person name="Riley R."/>
            <person name="LaButti K."/>
            <person name="Lipzen A."/>
            <person name="Lin J."/>
            <person name="Amirebrahimi M."/>
            <person name="Hesse C.N."/>
            <person name="Spatafora J.W."/>
            <person name="Henrissat B."/>
            <person name="Hainaut M."/>
            <person name="Grigoriev I.V."/>
            <person name="Hibbett D.S."/>
        </authorList>
    </citation>
    <scope>NUCLEOTIDE SEQUENCE [LARGE SCALE GENOMIC DNA]</scope>
    <source>
        <strain evidence="4 5">TC161</strain>
    </source>
</reference>
<evidence type="ECO:0000313" key="5">
    <source>
        <dbReference type="Proteomes" id="UP000076632"/>
    </source>
</evidence>
<dbReference type="Proteomes" id="UP000076632">
    <property type="component" value="Unassembled WGS sequence"/>
</dbReference>
<dbReference type="InterPro" id="IPR057230">
    <property type="entry name" value="DUF7908"/>
</dbReference>